<protein>
    <recommendedName>
        <fullName evidence="3">DUF3592 domain-containing protein</fullName>
    </recommendedName>
</protein>
<keyword evidence="2" id="KW-0812">Transmembrane</keyword>
<sequence>MDITKLLIMADDTDKSFDGLFSGAGHIVGIVLMVTGLLLLYIAFKVAKGYSFMPTFGTETIIEEDTYVEGTARTVEKSVTAIPDPNGGSDKEFVEWKIVYTVNGEEYAQQIPDDGYSEGDDIKIKYDPKKPSDYYLDDGDAPDEPDDSASDDGKSKTAGIILAVLGVLVMLGGAALFRS</sequence>
<evidence type="ECO:0000313" key="4">
    <source>
        <dbReference type="EMBL" id="ADU20693.1"/>
    </source>
</evidence>
<dbReference type="Pfam" id="PF12158">
    <property type="entry name" value="DUF3592"/>
    <property type="match status" value="1"/>
</dbReference>
<dbReference type="OrthoDB" id="1823130at2"/>
<feature type="domain" description="DUF3592" evidence="3">
    <location>
        <begin position="73"/>
        <end position="139"/>
    </location>
</feature>
<name>E6UCA1_RUMA7</name>
<proteinExistence type="predicted"/>
<dbReference type="AlphaFoldDB" id="E6UCA1"/>
<evidence type="ECO:0000259" key="3">
    <source>
        <dbReference type="Pfam" id="PF12158"/>
    </source>
</evidence>
<keyword evidence="2" id="KW-0472">Membrane</keyword>
<dbReference type="eggNOG" id="ENOG5030U70">
    <property type="taxonomic scope" value="Bacteria"/>
</dbReference>
<evidence type="ECO:0000256" key="2">
    <source>
        <dbReference type="SAM" id="Phobius"/>
    </source>
</evidence>
<dbReference type="RefSeq" id="WP_013496887.1">
    <property type="nucleotide sequence ID" value="NC_014833.1"/>
</dbReference>
<feature type="transmembrane region" description="Helical" evidence="2">
    <location>
        <begin position="20"/>
        <end position="44"/>
    </location>
</feature>
<accession>E6UCA1</accession>
<evidence type="ECO:0000313" key="5">
    <source>
        <dbReference type="Proteomes" id="UP000006919"/>
    </source>
</evidence>
<dbReference type="Proteomes" id="UP000006919">
    <property type="component" value="Chromosome"/>
</dbReference>
<dbReference type="InterPro" id="IPR021994">
    <property type="entry name" value="DUF3592"/>
</dbReference>
<gene>
    <name evidence="4" type="ordered locus">Rumal_0131</name>
</gene>
<reference evidence="4 5" key="1">
    <citation type="journal article" date="2011" name="J. Bacteriol.">
        <title>Complete genome of the cellulolytic ruminal bacterium Ruminococcus albus 7.</title>
        <authorList>
            <person name="Suen G."/>
            <person name="Stevenson D.M."/>
            <person name="Bruce D.C."/>
            <person name="Chertkov O."/>
            <person name="Copeland A."/>
            <person name="Cheng J.F."/>
            <person name="Detter C."/>
            <person name="Detter J.C."/>
            <person name="Goodwin L.A."/>
            <person name="Han C.S."/>
            <person name="Hauser L.J."/>
            <person name="Ivanova N.N."/>
            <person name="Kyrpides N.C."/>
            <person name="Land M.L."/>
            <person name="Lapidus A."/>
            <person name="Lucas S."/>
            <person name="Ovchinnikova G."/>
            <person name="Pitluck S."/>
            <person name="Tapia R."/>
            <person name="Woyke T."/>
            <person name="Boyum J."/>
            <person name="Mead D."/>
            <person name="Weimer P.J."/>
        </authorList>
    </citation>
    <scope>NUCLEOTIDE SEQUENCE [LARGE SCALE GENOMIC DNA]</scope>
    <source>
        <strain evidence="5">ATCC 27210 / DSM 20455 / JCM 14654 / NCDO 2250 / 7</strain>
    </source>
</reference>
<dbReference type="HOGENOM" id="CLU_1546491_0_0_9"/>
<feature type="compositionally biased region" description="Acidic residues" evidence="1">
    <location>
        <begin position="135"/>
        <end position="150"/>
    </location>
</feature>
<dbReference type="STRING" id="697329.Rumal_0131"/>
<organism evidence="4 5">
    <name type="scientific">Ruminococcus albus (strain ATCC 27210 / DSM 20455 / JCM 14654 / NCDO 2250 / 7)</name>
    <dbReference type="NCBI Taxonomy" id="697329"/>
    <lineage>
        <taxon>Bacteria</taxon>
        <taxon>Bacillati</taxon>
        <taxon>Bacillota</taxon>
        <taxon>Clostridia</taxon>
        <taxon>Eubacteriales</taxon>
        <taxon>Oscillospiraceae</taxon>
        <taxon>Ruminococcus</taxon>
    </lineage>
</organism>
<keyword evidence="2" id="KW-1133">Transmembrane helix</keyword>
<feature type="region of interest" description="Disordered" evidence="1">
    <location>
        <begin position="127"/>
        <end position="154"/>
    </location>
</feature>
<dbReference type="EMBL" id="CP002403">
    <property type="protein sequence ID" value="ADU20693.1"/>
    <property type="molecule type" value="Genomic_DNA"/>
</dbReference>
<evidence type="ECO:0000256" key="1">
    <source>
        <dbReference type="SAM" id="MobiDB-lite"/>
    </source>
</evidence>
<dbReference type="KEGG" id="ral:Rumal_0131"/>
<feature type="transmembrane region" description="Helical" evidence="2">
    <location>
        <begin position="158"/>
        <end position="177"/>
    </location>
</feature>